<proteinExistence type="predicted"/>
<name>A0A0L0F359_9EUKA</name>
<organism evidence="1 2">
    <name type="scientific">Sphaeroforma arctica JP610</name>
    <dbReference type="NCBI Taxonomy" id="667725"/>
    <lineage>
        <taxon>Eukaryota</taxon>
        <taxon>Ichthyosporea</taxon>
        <taxon>Ichthyophonida</taxon>
        <taxon>Sphaeroforma</taxon>
    </lineage>
</organism>
<dbReference type="RefSeq" id="XP_014144958.1">
    <property type="nucleotide sequence ID" value="XM_014289483.1"/>
</dbReference>
<gene>
    <name evidence="1" type="ORF">SARC_16410</name>
</gene>
<dbReference type="GeneID" id="25916914"/>
<evidence type="ECO:0000313" key="1">
    <source>
        <dbReference type="EMBL" id="KNC71056.1"/>
    </source>
</evidence>
<dbReference type="EMBL" id="KQ249613">
    <property type="protein sequence ID" value="KNC71056.1"/>
    <property type="molecule type" value="Genomic_DNA"/>
</dbReference>
<sequence>MYSEQQTPVTTDSDWYINSTLNGTFMRMVYGVSLSARVWPDGAADDENLEYVYIGGLMTFSH</sequence>
<feature type="non-terminal residue" evidence="1">
    <location>
        <position position="62"/>
    </location>
</feature>
<protein>
    <submittedName>
        <fullName evidence="1">Uncharacterized protein</fullName>
    </submittedName>
</protein>
<evidence type="ECO:0000313" key="2">
    <source>
        <dbReference type="Proteomes" id="UP000054560"/>
    </source>
</evidence>
<reference evidence="1 2" key="1">
    <citation type="submission" date="2011-02" db="EMBL/GenBank/DDBJ databases">
        <title>The Genome Sequence of Sphaeroforma arctica JP610.</title>
        <authorList>
            <consortium name="The Broad Institute Genome Sequencing Platform"/>
            <person name="Russ C."/>
            <person name="Cuomo C."/>
            <person name="Young S.K."/>
            <person name="Zeng Q."/>
            <person name="Gargeya S."/>
            <person name="Alvarado L."/>
            <person name="Berlin A."/>
            <person name="Chapman S.B."/>
            <person name="Chen Z."/>
            <person name="Freedman E."/>
            <person name="Gellesch M."/>
            <person name="Goldberg J."/>
            <person name="Griggs A."/>
            <person name="Gujja S."/>
            <person name="Heilman E."/>
            <person name="Heiman D."/>
            <person name="Howarth C."/>
            <person name="Mehta T."/>
            <person name="Neiman D."/>
            <person name="Pearson M."/>
            <person name="Roberts A."/>
            <person name="Saif S."/>
            <person name="Shea T."/>
            <person name="Shenoy N."/>
            <person name="Sisk P."/>
            <person name="Stolte C."/>
            <person name="Sykes S."/>
            <person name="White J."/>
            <person name="Yandava C."/>
            <person name="Burger G."/>
            <person name="Gray M.W."/>
            <person name="Holland P.W.H."/>
            <person name="King N."/>
            <person name="Lang F.B.F."/>
            <person name="Roger A.J."/>
            <person name="Ruiz-Trillo I."/>
            <person name="Haas B."/>
            <person name="Nusbaum C."/>
            <person name="Birren B."/>
        </authorList>
    </citation>
    <scope>NUCLEOTIDE SEQUENCE [LARGE SCALE GENOMIC DNA]</scope>
    <source>
        <strain evidence="1 2">JP610</strain>
    </source>
</reference>
<dbReference type="AlphaFoldDB" id="A0A0L0F359"/>
<dbReference type="Proteomes" id="UP000054560">
    <property type="component" value="Unassembled WGS sequence"/>
</dbReference>
<keyword evidence="2" id="KW-1185">Reference proteome</keyword>
<accession>A0A0L0F359</accession>